<keyword evidence="11" id="KW-0808">Transferase</keyword>
<feature type="domain" description="SnoaL-like" evidence="10">
    <location>
        <begin position="221"/>
        <end position="318"/>
    </location>
</feature>
<dbReference type="Pfam" id="PF12680">
    <property type="entry name" value="SnoaL_2"/>
    <property type="match status" value="1"/>
</dbReference>
<dbReference type="InterPro" id="IPR039425">
    <property type="entry name" value="RNA_pol_sigma-70-like"/>
</dbReference>
<dbReference type="NCBIfam" id="TIGR02937">
    <property type="entry name" value="sigma70-ECF"/>
    <property type="match status" value="1"/>
</dbReference>
<dbReference type="InterPro" id="IPR013249">
    <property type="entry name" value="RNA_pol_sigma70_r4_t2"/>
</dbReference>
<evidence type="ECO:0000259" key="9">
    <source>
        <dbReference type="Pfam" id="PF08281"/>
    </source>
</evidence>
<dbReference type="Gene3D" id="1.10.10.10">
    <property type="entry name" value="Winged helix-like DNA-binding domain superfamily/Winged helix DNA-binding domain"/>
    <property type="match status" value="1"/>
</dbReference>
<dbReference type="InterPro" id="IPR032710">
    <property type="entry name" value="NTF2-like_dom_sf"/>
</dbReference>
<keyword evidence="11" id="KW-0548">Nucleotidyltransferase</keyword>
<dbReference type="SUPFAM" id="SSF88946">
    <property type="entry name" value="Sigma2 domain of RNA polymerase sigma factors"/>
    <property type="match status" value="1"/>
</dbReference>
<dbReference type="InterPro" id="IPR037401">
    <property type="entry name" value="SnoaL-like"/>
</dbReference>
<dbReference type="InterPro" id="IPR014305">
    <property type="entry name" value="RNA_pol_sigma-G_actinobac"/>
</dbReference>
<name>A0ABS2A4Y7_9ACTN</name>
<dbReference type="PANTHER" id="PTHR43133:SF65">
    <property type="entry name" value="ECF RNA POLYMERASE SIGMA FACTOR SIGG"/>
    <property type="match status" value="1"/>
</dbReference>
<evidence type="ECO:0000256" key="5">
    <source>
        <dbReference type="ARBA" id="ARBA00023125"/>
    </source>
</evidence>
<evidence type="ECO:0000259" key="10">
    <source>
        <dbReference type="Pfam" id="PF12680"/>
    </source>
</evidence>
<comment type="caution">
    <text evidence="11">The sequence shown here is derived from an EMBL/GenBank/DDBJ whole genome shotgun (WGS) entry which is preliminary data.</text>
</comment>
<dbReference type="GO" id="GO:0003899">
    <property type="term" value="F:DNA-directed RNA polymerase activity"/>
    <property type="evidence" value="ECO:0007669"/>
    <property type="project" value="UniProtKB-EC"/>
</dbReference>
<evidence type="ECO:0000256" key="3">
    <source>
        <dbReference type="ARBA" id="ARBA00023015"/>
    </source>
</evidence>
<dbReference type="CDD" id="cd06171">
    <property type="entry name" value="Sigma70_r4"/>
    <property type="match status" value="1"/>
</dbReference>
<dbReference type="Gene3D" id="1.10.1740.10">
    <property type="match status" value="1"/>
</dbReference>
<keyword evidence="12" id="KW-1185">Reference proteome</keyword>
<evidence type="ECO:0000256" key="7">
    <source>
        <dbReference type="RuleBase" id="RU000716"/>
    </source>
</evidence>
<evidence type="ECO:0000256" key="1">
    <source>
        <dbReference type="ARBA" id="ARBA00010641"/>
    </source>
</evidence>
<proteinExistence type="inferred from homology"/>
<dbReference type="InterPro" id="IPR000838">
    <property type="entry name" value="RNA_pol_sigma70_ECF_CS"/>
</dbReference>
<sequence>MRGLLSPRHHIPPARTGLIGGEGRNSVGAVAQDWDEWHTAYRGDLLALCYRMLGSADEAEDLVQETFLRAWRAADRYDPGRASVRTWLHRIATNACLTALEGRARRPLPSGLGAAGDDPQAPLTPSFDIPWLQPFPDDAQQRAGLRLAFVAALQLLPARQRAVLVLREVLELPAAEVADALDSSVASVNSSLQRARATLRAAGPVLEELREPADPGERAVVERYLAAFEAADVPGLTRLLADDVALEMPPVDLWLAGRAHYGEFLERVFAMRGPGWRMRTVPANGGTALAAYAPDRATGELRAHSLQLFAVHDGLIRRCVTFVDPAVFDRFGLPQRWANSSRNSTSMSVSSPSSSGGI</sequence>
<dbReference type="EMBL" id="JAENHP010000001">
    <property type="protein sequence ID" value="MBM2614908.1"/>
    <property type="molecule type" value="Genomic_DNA"/>
</dbReference>
<organism evidence="11 12">
    <name type="scientific">Paractinoplanes ovalisporus</name>
    <dbReference type="NCBI Taxonomy" id="2810368"/>
    <lineage>
        <taxon>Bacteria</taxon>
        <taxon>Bacillati</taxon>
        <taxon>Actinomycetota</taxon>
        <taxon>Actinomycetes</taxon>
        <taxon>Micromonosporales</taxon>
        <taxon>Micromonosporaceae</taxon>
        <taxon>Paractinoplanes</taxon>
    </lineage>
</organism>
<keyword evidence="6 7" id="KW-0804">Transcription</keyword>
<dbReference type="Proteomes" id="UP000632138">
    <property type="component" value="Unassembled WGS sequence"/>
</dbReference>
<keyword evidence="5 7" id="KW-0238">DNA-binding</keyword>
<dbReference type="Pfam" id="PF04542">
    <property type="entry name" value="Sigma70_r2"/>
    <property type="match status" value="1"/>
</dbReference>
<reference evidence="11 12" key="1">
    <citation type="submission" date="2021-01" db="EMBL/GenBank/DDBJ databases">
        <title>Actinoplanes sp. nov. LDG1-06 isolated from lichen.</title>
        <authorList>
            <person name="Saeng-In P."/>
            <person name="Phongsopitanun W."/>
            <person name="Kanchanasin P."/>
            <person name="Yuki M."/>
            <person name="Kudo T."/>
            <person name="Ohkuma M."/>
            <person name="Tanasupawat S."/>
        </authorList>
    </citation>
    <scope>NUCLEOTIDE SEQUENCE [LARGE SCALE GENOMIC DNA]</scope>
    <source>
        <strain evidence="11 12">LDG1-06</strain>
    </source>
</reference>
<evidence type="ECO:0000313" key="12">
    <source>
        <dbReference type="Proteomes" id="UP000632138"/>
    </source>
</evidence>
<dbReference type="InterPro" id="IPR013324">
    <property type="entry name" value="RNA_pol_sigma_r3/r4-like"/>
</dbReference>
<comment type="similarity">
    <text evidence="1 7">Belongs to the sigma-70 factor family. ECF subfamily.</text>
</comment>
<protein>
    <recommendedName>
        <fullName evidence="7">RNA polymerase sigma factor</fullName>
    </recommendedName>
</protein>
<dbReference type="SUPFAM" id="SSF88659">
    <property type="entry name" value="Sigma3 and sigma4 domains of RNA polymerase sigma factors"/>
    <property type="match status" value="1"/>
</dbReference>
<keyword evidence="4 7" id="KW-0731">Sigma factor</keyword>
<dbReference type="Pfam" id="PF08281">
    <property type="entry name" value="Sigma70_r4_2"/>
    <property type="match status" value="1"/>
</dbReference>
<dbReference type="Gene3D" id="3.10.450.50">
    <property type="match status" value="1"/>
</dbReference>
<dbReference type="NCBIfam" id="NF006089">
    <property type="entry name" value="PRK08241.1"/>
    <property type="match status" value="1"/>
</dbReference>
<evidence type="ECO:0000256" key="6">
    <source>
        <dbReference type="ARBA" id="ARBA00023163"/>
    </source>
</evidence>
<dbReference type="PROSITE" id="PS01063">
    <property type="entry name" value="SIGMA70_ECF"/>
    <property type="match status" value="1"/>
</dbReference>
<keyword evidence="3 7" id="KW-0805">Transcription regulation</keyword>
<feature type="domain" description="RNA polymerase sigma factor 70 region 4 type 2" evidence="9">
    <location>
        <begin position="147"/>
        <end position="199"/>
    </location>
</feature>
<dbReference type="InterPro" id="IPR014284">
    <property type="entry name" value="RNA_pol_sigma-70_dom"/>
</dbReference>
<dbReference type="InterPro" id="IPR013325">
    <property type="entry name" value="RNA_pol_sigma_r2"/>
</dbReference>
<dbReference type="InterPro" id="IPR036388">
    <property type="entry name" value="WH-like_DNA-bd_sf"/>
</dbReference>
<dbReference type="NCBIfam" id="TIGR02960">
    <property type="entry name" value="SigX5"/>
    <property type="match status" value="1"/>
</dbReference>
<evidence type="ECO:0000259" key="8">
    <source>
        <dbReference type="Pfam" id="PF04542"/>
    </source>
</evidence>
<evidence type="ECO:0000256" key="2">
    <source>
        <dbReference type="ARBA" id="ARBA00011344"/>
    </source>
</evidence>
<dbReference type="InterPro" id="IPR007627">
    <property type="entry name" value="RNA_pol_sigma70_r2"/>
</dbReference>
<evidence type="ECO:0000256" key="4">
    <source>
        <dbReference type="ARBA" id="ARBA00023082"/>
    </source>
</evidence>
<gene>
    <name evidence="11" type="ORF">JIG36_04965</name>
</gene>
<dbReference type="PANTHER" id="PTHR43133">
    <property type="entry name" value="RNA POLYMERASE ECF-TYPE SIGMA FACTO"/>
    <property type="match status" value="1"/>
</dbReference>
<evidence type="ECO:0000313" key="11">
    <source>
        <dbReference type="EMBL" id="MBM2614908.1"/>
    </source>
</evidence>
<accession>A0ABS2A4Y7</accession>
<dbReference type="SUPFAM" id="SSF54427">
    <property type="entry name" value="NTF2-like"/>
    <property type="match status" value="1"/>
</dbReference>
<feature type="domain" description="RNA polymerase sigma-70 region 2" evidence="8">
    <location>
        <begin position="39"/>
        <end position="105"/>
    </location>
</feature>
<comment type="subunit">
    <text evidence="2">Interacts transiently with the RNA polymerase catalytic core formed by RpoA, RpoB, RpoC and RpoZ (2 alpha, 1 beta, 1 beta' and 1 omega subunit) to form the RNA polymerase holoenzyme that can initiate transcription.</text>
</comment>